<sequence>MTASLDVSSRIFQLAIDDLTAHPDYEPVFRIYVMDVHDGSDPATFDLYVGYTGRRPLERIRTHQSRSGTASRHFRNGTHSAGEWRPDLNPCDTAFVTNEMALVAEGIVADHLAAQGLRVYSDRLGKGGVA</sequence>
<gene>
    <name evidence="2" type="ORF">UFOPK3773_02184</name>
</gene>
<feature type="region of interest" description="Disordered" evidence="1">
    <location>
        <begin position="62"/>
        <end position="84"/>
    </location>
</feature>
<dbReference type="AlphaFoldDB" id="A0A6J7LCF6"/>
<evidence type="ECO:0000256" key="1">
    <source>
        <dbReference type="SAM" id="MobiDB-lite"/>
    </source>
</evidence>
<accession>A0A6J7LCF6</accession>
<proteinExistence type="predicted"/>
<evidence type="ECO:0000313" key="2">
    <source>
        <dbReference type="EMBL" id="CAB4963749.1"/>
    </source>
</evidence>
<organism evidence="2">
    <name type="scientific">freshwater metagenome</name>
    <dbReference type="NCBI Taxonomy" id="449393"/>
    <lineage>
        <taxon>unclassified sequences</taxon>
        <taxon>metagenomes</taxon>
        <taxon>ecological metagenomes</taxon>
    </lineage>
</organism>
<dbReference type="EMBL" id="CAFBNF010000347">
    <property type="protein sequence ID" value="CAB4963749.1"/>
    <property type="molecule type" value="Genomic_DNA"/>
</dbReference>
<name>A0A6J7LCF6_9ZZZZ</name>
<protein>
    <submittedName>
        <fullName evidence="2">Unannotated protein</fullName>
    </submittedName>
</protein>
<reference evidence="2" key="1">
    <citation type="submission" date="2020-05" db="EMBL/GenBank/DDBJ databases">
        <authorList>
            <person name="Chiriac C."/>
            <person name="Salcher M."/>
            <person name="Ghai R."/>
            <person name="Kavagutti S V."/>
        </authorList>
    </citation>
    <scope>NUCLEOTIDE SEQUENCE</scope>
</reference>